<gene>
    <name evidence="3" type="ordered locus">Fjoh_2126</name>
</gene>
<dbReference type="EMBL" id="CP000685">
    <property type="protein sequence ID" value="ABQ05154.1"/>
    <property type="molecule type" value="Genomic_DNA"/>
</dbReference>
<proteinExistence type="predicted"/>
<protein>
    <submittedName>
        <fullName evidence="3">KAP P-loop domain protein</fullName>
    </submittedName>
</protein>
<keyword evidence="1" id="KW-0472">Membrane</keyword>
<dbReference type="HOGENOM" id="CLU_310966_0_0_10"/>
<name>A5FI21_FLAJ1</name>
<dbReference type="Gene3D" id="3.40.50.300">
    <property type="entry name" value="P-loop containing nucleotide triphosphate hydrolases"/>
    <property type="match status" value="1"/>
</dbReference>
<evidence type="ECO:0000259" key="2">
    <source>
        <dbReference type="Pfam" id="PF07693"/>
    </source>
</evidence>
<dbReference type="InterPro" id="IPR011646">
    <property type="entry name" value="KAP_P-loop"/>
</dbReference>
<dbReference type="GeneID" id="31765034"/>
<evidence type="ECO:0000256" key="1">
    <source>
        <dbReference type="SAM" id="Phobius"/>
    </source>
</evidence>
<organism evidence="3 4">
    <name type="scientific">Flavobacterium johnsoniae (strain ATCC 17061 / DSM 2064 / JCM 8514 / BCRC 14874 / CCUG 350202 / NBRC 14942 / NCIMB 11054 / UW101)</name>
    <name type="common">Cytophaga johnsonae</name>
    <dbReference type="NCBI Taxonomy" id="376686"/>
    <lineage>
        <taxon>Bacteria</taxon>
        <taxon>Pseudomonadati</taxon>
        <taxon>Bacteroidota</taxon>
        <taxon>Flavobacteriia</taxon>
        <taxon>Flavobacteriales</taxon>
        <taxon>Flavobacteriaceae</taxon>
        <taxon>Flavobacterium</taxon>
    </lineage>
</organism>
<evidence type="ECO:0000313" key="3">
    <source>
        <dbReference type="EMBL" id="ABQ05154.1"/>
    </source>
</evidence>
<evidence type="ECO:0000313" key="4">
    <source>
        <dbReference type="Proteomes" id="UP000006694"/>
    </source>
</evidence>
<dbReference type="OrthoDB" id="88903at2"/>
<dbReference type="InterPro" id="IPR027417">
    <property type="entry name" value="P-loop_NTPase"/>
</dbReference>
<accession>A5FI21</accession>
<dbReference type="RefSeq" id="WP_012024193.1">
    <property type="nucleotide sequence ID" value="NC_009441.1"/>
</dbReference>
<dbReference type="SUPFAM" id="SSF52540">
    <property type="entry name" value="P-loop containing nucleoside triphosphate hydrolases"/>
    <property type="match status" value="1"/>
</dbReference>
<keyword evidence="1" id="KW-0812">Transmembrane</keyword>
<feature type="domain" description="KAP NTPase" evidence="2">
    <location>
        <begin position="205"/>
        <end position="508"/>
    </location>
</feature>
<dbReference type="STRING" id="376686.Fjoh_2126"/>
<dbReference type="KEGG" id="fjo:Fjoh_2126"/>
<reference evidence="3 4" key="1">
    <citation type="journal article" date="2009" name="Appl. Environ. Microbiol.">
        <title>Novel features of the polysaccharide-digesting gliding bacterium Flavobacterium johnsoniae as revealed by genome sequence analysis.</title>
        <authorList>
            <person name="McBride M.J."/>
            <person name="Xie G."/>
            <person name="Martens E.C."/>
            <person name="Lapidus A."/>
            <person name="Henrissat B."/>
            <person name="Rhodes R.G."/>
            <person name="Goltsman E."/>
            <person name="Wang W."/>
            <person name="Xu J."/>
            <person name="Hunnicutt D.W."/>
            <person name="Staroscik A.M."/>
            <person name="Hoover T.R."/>
            <person name="Cheng Y.Q."/>
            <person name="Stein J.L."/>
        </authorList>
    </citation>
    <scope>NUCLEOTIDE SEQUENCE [LARGE SCALE GENOMIC DNA]</scope>
    <source>
        <strain evidence="4">ATCC 17061 / DSM 2064 / JCM 8514 / BCRC 14874 / CCUG 350202 / NBRC 14942 / NCIMB 11054 / UW101</strain>
    </source>
</reference>
<dbReference type="AlphaFoldDB" id="A5FI21"/>
<feature type="transmembrane region" description="Helical" evidence="1">
    <location>
        <begin position="140"/>
        <end position="161"/>
    </location>
</feature>
<dbReference type="Pfam" id="PF07693">
    <property type="entry name" value="KAP_NTPase"/>
    <property type="match status" value="1"/>
</dbReference>
<keyword evidence="1" id="KW-1133">Transmembrane helix</keyword>
<dbReference type="Proteomes" id="UP000006694">
    <property type="component" value="Chromosome"/>
</dbReference>
<feature type="transmembrane region" description="Helical" evidence="1">
    <location>
        <begin position="39"/>
        <end position="57"/>
    </location>
</feature>
<sequence>MERILKLKIFLKSKLSFFFEAIINLFGKILVFLKSNFNVFFSWLVLVTIVLIFQNKIATFLAENSIIKHVDVKKQSFNLAFVTLVLIFLIRFFWFIVKNYRISQKQNYFIFLFSSIYFFLRNDENDSLYFSYLSRRHELYYSDIILLIAILSILLIFRNIFLRNWSLYDNIVSWFDELIKKGEHVKSSFLIEDIPLNNTNINDNEKVIDEVVKAVINLKPSYSFIIGINSIWGIGKTSFLKRLEYKLTIQKIHNESKPITFWFNAWQHQDEKSIINNFFNQLKKELSVFSGDSENSIDNYLKEMLALADNKYLNFFKSITDSIFSNGDSIKESYDEINVIIEEINRKIIVFVDDIDRLNKVEILETLRILRNIANFKNVVFVCGFDREYVVKQSQIDNHYLDKIFNLEINLTTQNQKGFVSFFSELINSSSGYDNDEKNILIESVNKIFYADEESSIDISSLIKMTRENNTNQEGFKNEEVLAKIPLIPSFFFESRRDVKKFYNELYINFKTLGSNISDINLEKYLLLKLLLFKYKWMHKNFASKRINSWLGSEPVLRFKELNLKKLLLNKEIENQDSYIIFSVLLLLFPENGLHNHSPEINQKRYFPIYFSNNVFNECLTYYQLTDAIKNNRVKKLLTDIVNGKENERSIINDIKLFLLKPENIDNINEYKQVVDLIKNGDLGKVDEMKILNFLHLGEKNFGIEYKKLLAFIFTNFEDPFGSFALDLSIYYRKYPLDSSRNKYKLEDGIDHKTIDALKILNKEVLKKLNLVILRKEINAKNLDTKMILSNFNRFYEIYFTDLKFGFFYEEYKVIIKGYMTENFENIFLANNVEKTISDMDTTLLTNLFENDIDKKEFVEVLKMQVDGKVNGTSKPMNGIIYREGGLNNFIKYVEDIENLISPEKIEIYKEFLVWLHTFRDNFYLGKPTTKEVSDFKNGIRNNVN</sequence>
<dbReference type="eggNOG" id="COG4928">
    <property type="taxonomic scope" value="Bacteria"/>
</dbReference>
<feature type="transmembrane region" description="Helical" evidence="1">
    <location>
        <begin position="15"/>
        <end position="33"/>
    </location>
</feature>
<feature type="transmembrane region" description="Helical" evidence="1">
    <location>
        <begin position="77"/>
        <end position="96"/>
    </location>
</feature>
<keyword evidence="4" id="KW-1185">Reference proteome</keyword>